<dbReference type="InterPro" id="IPR036852">
    <property type="entry name" value="Peptidase_S8/S53_dom_sf"/>
</dbReference>
<dbReference type="EC" id="3.4.21.62" evidence="6"/>
<feature type="compositionally biased region" description="Basic residues" evidence="8">
    <location>
        <begin position="222"/>
        <end position="239"/>
    </location>
</feature>
<feature type="active site" description="Charge relay system" evidence="7">
    <location>
        <position position="347"/>
    </location>
</feature>
<protein>
    <recommendedName>
        <fullName evidence="6">subtilisin</fullName>
        <ecNumber evidence="6">3.4.21.62</ecNumber>
    </recommendedName>
</protein>
<keyword evidence="2 7" id="KW-0645">Protease</keyword>
<dbReference type="Pfam" id="PF00082">
    <property type="entry name" value="Peptidase_S8"/>
    <property type="match status" value="1"/>
</dbReference>
<accession>A0A9W5TBF7</accession>
<evidence type="ECO:0000313" key="11">
    <source>
        <dbReference type="EMBL" id="GFE54895.1"/>
    </source>
</evidence>
<evidence type="ECO:0000259" key="10">
    <source>
        <dbReference type="Pfam" id="PF00082"/>
    </source>
</evidence>
<dbReference type="InterPro" id="IPR000209">
    <property type="entry name" value="Peptidase_S8/S53_dom"/>
</dbReference>
<sequence length="639" mass="70807">MPQSPSPEILAPKNDKTVILEGKWKVFDPEKPDECGRECRRVLNGVENSIPKPIRFIARFPRRSKRASSNDSRDIIDVDSIASKGIDVVTLHHLNAYIIEPKPESTPSELEAIRKYLKDNGVVVENDEIAYLTSYGAAEVAPTEAASVSVPVQDGNMPNTEDGKTGDRNVDGDSNGKRRRRKNGVGLGLNGRNNEGGRRGNGRKRNRGQNQDGGADGETPNRRNKKRGRGGKRRNKKPGKNVNGDANGNKGGDRVNKKNMLQYAKEQWYIPMLEIDKAMERLQTLKTSPMTVCIIDTGVDYNNKALLHAFGPSGENKDGEEEEHSGDRRYGINAIDETYDPMDLHGHGTGIAGLIAGKMIGSYGITGINPNVRLVACKAFGMDLKGRLSDVLKCMNYCMDRKADIQNHSWTLPAYNSTLLSAFKILEQKNVLMVVSAGNMVPGGPREPDIKIEHVLPATFASFFSNILTVAGLEKVDEVVMEERLERCRSRRTKPDTCDVSKLDPYQLYSKTQYGKHICQVIAPAKDIYTLGLQNTMVMVEGVSFATGIMSGVTSILLSAVVLDMSIGAIVVPNFIEKNVIKMKQTKDKVRWGGYVSAHKCLDNVYHHLQDLREIVLQRRSTPLIQEKKVILHGEMKKI</sequence>
<dbReference type="EMBL" id="BLIY01000017">
    <property type="protein sequence ID" value="GFE54895.1"/>
    <property type="molecule type" value="Genomic_DNA"/>
</dbReference>
<feature type="domain" description="Peptidase S8/S53" evidence="10">
    <location>
        <begin position="290"/>
        <end position="560"/>
    </location>
</feature>
<dbReference type="GO" id="GO:0006508">
    <property type="term" value="P:proteolysis"/>
    <property type="evidence" value="ECO:0007669"/>
    <property type="project" value="UniProtKB-KW"/>
</dbReference>
<dbReference type="AlphaFoldDB" id="A0A9W5TBF7"/>
<feature type="transmembrane region" description="Helical" evidence="9">
    <location>
        <begin position="556"/>
        <end position="576"/>
    </location>
</feature>
<dbReference type="InterPro" id="IPR022398">
    <property type="entry name" value="Peptidase_S8_His-AS"/>
</dbReference>
<dbReference type="InterPro" id="IPR050131">
    <property type="entry name" value="Peptidase_S8_subtilisin-like"/>
</dbReference>
<name>A0A9W5TBF7_BABOV</name>
<evidence type="ECO:0000313" key="12">
    <source>
        <dbReference type="Proteomes" id="UP001057455"/>
    </source>
</evidence>
<evidence type="ECO:0000256" key="9">
    <source>
        <dbReference type="SAM" id="Phobius"/>
    </source>
</evidence>
<evidence type="ECO:0000256" key="6">
    <source>
        <dbReference type="ARBA" id="ARBA00023619"/>
    </source>
</evidence>
<keyword evidence="9" id="KW-1133">Transmembrane helix</keyword>
<feature type="region of interest" description="Disordered" evidence="8">
    <location>
        <begin position="141"/>
        <end position="256"/>
    </location>
</feature>
<feature type="active site" description="Charge relay system" evidence="7">
    <location>
        <position position="544"/>
    </location>
</feature>
<dbReference type="Proteomes" id="UP001057455">
    <property type="component" value="Unassembled WGS sequence"/>
</dbReference>
<dbReference type="PANTHER" id="PTHR43806:SF11">
    <property type="entry name" value="CEREVISIN-RELATED"/>
    <property type="match status" value="1"/>
</dbReference>
<evidence type="ECO:0000256" key="7">
    <source>
        <dbReference type="PROSITE-ProRule" id="PRU01240"/>
    </source>
</evidence>
<feature type="active site" description="Charge relay system" evidence="7">
    <location>
        <position position="296"/>
    </location>
</feature>
<evidence type="ECO:0000256" key="3">
    <source>
        <dbReference type="ARBA" id="ARBA00022801"/>
    </source>
</evidence>
<reference evidence="11" key="1">
    <citation type="submission" date="2019-12" db="EMBL/GenBank/DDBJ databases">
        <title>Genome sequence of Babesia ovis.</title>
        <authorList>
            <person name="Yamagishi J."/>
            <person name="Sevinc F."/>
            <person name="Xuan X."/>
        </authorList>
    </citation>
    <scope>NUCLEOTIDE SEQUENCE</scope>
    <source>
        <strain evidence="11">Selcuk</strain>
    </source>
</reference>
<organism evidence="11 12">
    <name type="scientific">Babesia ovis</name>
    <dbReference type="NCBI Taxonomy" id="5869"/>
    <lineage>
        <taxon>Eukaryota</taxon>
        <taxon>Sar</taxon>
        <taxon>Alveolata</taxon>
        <taxon>Apicomplexa</taxon>
        <taxon>Aconoidasida</taxon>
        <taxon>Piroplasmida</taxon>
        <taxon>Babesiidae</taxon>
        <taxon>Babesia</taxon>
    </lineage>
</organism>
<dbReference type="GO" id="GO:0004252">
    <property type="term" value="F:serine-type endopeptidase activity"/>
    <property type="evidence" value="ECO:0007669"/>
    <property type="project" value="UniProtKB-UniRule"/>
</dbReference>
<evidence type="ECO:0000256" key="2">
    <source>
        <dbReference type="ARBA" id="ARBA00022670"/>
    </source>
</evidence>
<evidence type="ECO:0000256" key="8">
    <source>
        <dbReference type="SAM" id="MobiDB-lite"/>
    </source>
</evidence>
<evidence type="ECO:0000256" key="4">
    <source>
        <dbReference type="ARBA" id="ARBA00022825"/>
    </source>
</evidence>
<evidence type="ECO:0000256" key="1">
    <source>
        <dbReference type="ARBA" id="ARBA00011073"/>
    </source>
</evidence>
<dbReference type="InterPro" id="IPR015500">
    <property type="entry name" value="Peptidase_S8_subtilisin-rel"/>
</dbReference>
<keyword evidence="3 7" id="KW-0378">Hydrolase</keyword>
<dbReference type="OrthoDB" id="366323at2759"/>
<gene>
    <name evidence="11" type="ORF">BaOVIS_022990</name>
</gene>
<evidence type="ECO:0000256" key="5">
    <source>
        <dbReference type="ARBA" id="ARBA00023529"/>
    </source>
</evidence>
<dbReference type="PROSITE" id="PS51892">
    <property type="entry name" value="SUBTILASE"/>
    <property type="match status" value="1"/>
</dbReference>
<keyword evidence="9" id="KW-0812">Transmembrane</keyword>
<comment type="catalytic activity">
    <reaction evidence="5">
        <text>Hydrolysis of proteins with broad specificity for peptide bonds, and a preference for a large uncharged residue in P1. Hydrolyzes peptide amides.</text>
        <dbReference type="EC" id="3.4.21.62"/>
    </reaction>
</comment>
<proteinExistence type="inferred from homology"/>
<keyword evidence="4 7" id="KW-0720">Serine protease</keyword>
<keyword evidence="9" id="KW-0472">Membrane</keyword>
<comment type="similarity">
    <text evidence="1 7">Belongs to the peptidase S8 family.</text>
</comment>
<dbReference type="SUPFAM" id="SSF52743">
    <property type="entry name" value="Subtilisin-like"/>
    <property type="match status" value="1"/>
</dbReference>
<dbReference type="Gene3D" id="3.40.50.200">
    <property type="entry name" value="Peptidase S8/S53 domain"/>
    <property type="match status" value="1"/>
</dbReference>
<keyword evidence="12" id="KW-1185">Reference proteome</keyword>
<dbReference type="PANTHER" id="PTHR43806">
    <property type="entry name" value="PEPTIDASE S8"/>
    <property type="match status" value="1"/>
</dbReference>
<comment type="caution">
    <text evidence="11">The sequence shown here is derived from an EMBL/GenBank/DDBJ whole genome shotgun (WGS) entry which is preliminary data.</text>
</comment>
<feature type="compositionally biased region" description="Basic and acidic residues" evidence="8">
    <location>
        <begin position="161"/>
        <end position="176"/>
    </location>
</feature>
<dbReference type="PRINTS" id="PR00723">
    <property type="entry name" value="SUBTILISIN"/>
</dbReference>
<dbReference type="PROSITE" id="PS00137">
    <property type="entry name" value="SUBTILASE_HIS"/>
    <property type="match status" value="1"/>
</dbReference>